<dbReference type="PROSITE" id="PS50885">
    <property type="entry name" value="HAMP"/>
    <property type="match status" value="1"/>
</dbReference>
<dbReference type="NCBIfam" id="TIGR00229">
    <property type="entry name" value="sensory_box"/>
    <property type="match status" value="1"/>
</dbReference>
<dbReference type="SMART" id="SM00267">
    <property type="entry name" value="GGDEF"/>
    <property type="match status" value="1"/>
</dbReference>
<dbReference type="PANTHER" id="PTHR44757:SF2">
    <property type="entry name" value="BIOFILM ARCHITECTURE MAINTENANCE PROTEIN MBAA"/>
    <property type="match status" value="1"/>
</dbReference>
<evidence type="ECO:0000259" key="6">
    <source>
        <dbReference type="PROSITE" id="PS50883"/>
    </source>
</evidence>
<dbReference type="EMBL" id="AQHF01000026">
    <property type="protein sequence ID" value="MBE0347183.1"/>
    <property type="molecule type" value="Genomic_DNA"/>
</dbReference>
<evidence type="ECO:0000256" key="4">
    <source>
        <dbReference type="ARBA" id="ARBA00051114"/>
    </source>
</evidence>
<dbReference type="PANTHER" id="PTHR44757">
    <property type="entry name" value="DIGUANYLATE CYCLASE DGCP"/>
    <property type="match status" value="1"/>
</dbReference>
<dbReference type="GO" id="GO:0071732">
    <property type="term" value="P:cellular response to nitric oxide"/>
    <property type="evidence" value="ECO:0007669"/>
    <property type="project" value="UniProtKB-ARBA"/>
</dbReference>
<dbReference type="AlphaFoldDB" id="A0A8I0MX98"/>
<dbReference type="Pfam" id="PF00990">
    <property type="entry name" value="GGDEF"/>
    <property type="match status" value="1"/>
</dbReference>
<dbReference type="NCBIfam" id="TIGR00254">
    <property type="entry name" value="GGDEF"/>
    <property type="match status" value="1"/>
</dbReference>
<proteinExistence type="predicted"/>
<dbReference type="SMART" id="SM00052">
    <property type="entry name" value="EAL"/>
    <property type="match status" value="1"/>
</dbReference>
<keyword evidence="3" id="KW-0973">c-di-GMP</keyword>
<dbReference type="SUPFAM" id="SSF55785">
    <property type="entry name" value="PYP-like sensor domain (PAS domain)"/>
    <property type="match status" value="1"/>
</dbReference>
<evidence type="ECO:0000313" key="9">
    <source>
        <dbReference type="EMBL" id="MBE0347183.1"/>
    </source>
</evidence>
<protein>
    <recommendedName>
        <fullName evidence="2">cyclic-guanylate-specific phosphodiesterase</fullName>
        <ecNumber evidence="2">3.1.4.52</ecNumber>
    </recommendedName>
</protein>
<evidence type="ECO:0000256" key="1">
    <source>
        <dbReference type="ARBA" id="ARBA00001946"/>
    </source>
</evidence>
<dbReference type="GO" id="GO:0007165">
    <property type="term" value="P:signal transduction"/>
    <property type="evidence" value="ECO:0007669"/>
    <property type="project" value="InterPro"/>
</dbReference>
<dbReference type="InterPro" id="IPR003660">
    <property type="entry name" value="HAMP_dom"/>
</dbReference>
<dbReference type="GO" id="GO:0071111">
    <property type="term" value="F:cyclic-guanylate-specific phosphodiesterase activity"/>
    <property type="evidence" value="ECO:0007669"/>
    <property type="project" value="UniProtKB-EC"/>
</dbReference>
<comment type="catalytic activity">
    <reaction evidence="4">
        <text>3',3'-c-di-GMP + H2O = 5'-phosphoguanylyl(3'-&gt;5')guanosine + H(+)</text>
        <dbReference type="Rhea" id="RHEA:24902"/>
        <dbReference type="ChEBI" id="CHEBI:15377"/>
        <dbReference type="ChEBI" id="CHEBI:15378"/>
        <dbReference type="ChEBI" id="CHEBI:58754"/>
        <dbReference type="ChEBI" id="CHEBI:58805"/>
        <dbReference type="EC" id="3.1.4.52"/>
    </reaction>
    <physiologicalReaction direction="left-to-right" evidence="4">
        <dbReference type="Rhea" id="RHEA:24903"/>
    </physiologicalReaction>
</comment>
<organism evidence="9 10">
    <name type="scientific">Pseudoalteromonas peptidolytica F12-50-A1</name>
    <dbReference type="NCBI Taxonomy" id="1315280"/>
    <lineage>
        <taxon>Bacteria</taxon>
        <taxon>Pseudomonadati</taxon>
        <taxon>Pseudomonadota</taxon>
        <taxon>Gammaproteobacteria</taxon>
        <taxon>Alteromonadales</taxon>
        <taxon>Pseudoalteromonadaceae</taxon>
        <taxon>Pseudoalteromonas</taxon>
    </lineage>
</organism>
<dbReference type="FunFam" id="3.20.20.450:FF:000001">
    <property type="entry name" value="Cyclic di-GMP phosphodiesterase yahA"/>
    <property type="match status" value="1"/>
</dbReference>
<dbReference type="Proteomes" id="UP000660708">
    <property type="component" value="Unassembled WGS sequence"/>
</dbReference>
<comment type="cofactor">
    <cofactor evidence="1">
        <name>Mg(2+)</name>
        <dbReference type="ChEBI" id="CHEBI:18420"/>
    </cofactor>
</comment>
<keyword evidence="5" id="KW-0472">Membrane</keyword>
<dbReference type="Gene3D" id="3.30.70.270">
    <property type="match status" value="1"/>
</dbReference>
<dbReference type="InterPro" id="IPR013656">
    <property type="entry name" value="PAS_4"/>
</dbReference>
<dbReference type="InterPro" id="IPR043128">
    <property type="entry name" value="Rev_trsase/Diguanyl_cyclase"/>
</dbReference>
<dbReference type="InterPro" id="IPR035919">
    <property type="entry name" value="EAL_sf"/>
</dbReference>
<dbReference type="Gene3D" id="6.10.340.10">
    <property type="match status" value="1"/>
</dbReference>
<dbReference type="RefSeq" id="WP_147390767.1">
    <property type="nucleotide sequence ID" value="NZ_AQHF01000026.1"/>
</dbReference>
<feature type="transmembrane region" description="Helical" evidence="5">
    <location>
        <begin position="14"/>
        <end position="35"/>
    </location>
</feature>
<keyword evidence="10" id="KW-1185">Reference proteome</keyword>
<name>A0A8I0MX98_9GAMM</name>
<dbReference type="PROSITE" id="PS50887">
    <property type="entry name" value="GGDEF"/>
    <property type="match status" value="1"/>
</dbReference>
<dbReference type="FunFam" id="3.30.70.270:FF:000001">
    <property type="entry name" value="Diguanylate cyclase domain protein"/>
    <property type="match status" value="1"/>
</dbReference>
<keyword evidence="5" id="KW-0812">Transmembrane</keyword>
<accession>A0A8I0MX98</accession>
<dbReference type="SUPFAM" id="SSF141868">
    <property type="entry name" value="EAL domain-like"/>
    <property type="match status" value="1"/>
</dbReference>
<gene>
    <name evidence="9" type="ORF">PPEP_a1587</name>
</gene>
<dbReference type="InterPro" id="IPR035965">
    <property type="entry name" value="PAS-like_dom_sf"/>
</dbReference>
<evidence type="ECO:0000259" key="7">
    <source>
        <dbReference type="PROSITE" id="PS50885"/>
    </source>
</evidence>
<dbReference type="Pfam" id="PF00563">
    <property type="entry name" value="EAL"/>
    <property type="match status" value="1"/>
</dbReference>
<dbReference type="CDD" id="cd01948">
    <property type="entry name" value="EAL"/>
    <property type="match status" value="1"/>
</dbReference>
<dbReference type="CDD" id="cd06225">
    <property type="entry name" value="HAMP"/>
    <property type="match status" value="1"/>
</dbReference>
<dbReference type="InterPro" id="IPR000160">
    <property type="entry name" value="GGDEF_dom"/>
</dbReference>
<dbReference type="Gene3D" id="3.20.20.450">
    <property type="entry name" value="EAL domain"/>
    <property type="match status" value="1"/>
</dbReference>
<feature type="domain" description="GGDEF" evidence="8">
    <location>
        <begin position="417"/>
        <end position="550"/>
    </location>
</feature>
<dbReference type="Pfam" id="PF00672">
    <property type="entry name" value="HAMP"/>
    <property type="match status" value="1"/>
</dbReference>
<evidence type="ECO:0000256" key="3">
    <source>
        <dbReference type="ARBA" id="ARBA00022636"/>
    </source>
</evidence>
<dbReference type="Pfam" id="PF08448">
    <property type="entry name" value="PAS_4"/>
    <property type="match status" value="1"/>
</dbReference>
<sequence>MNNKVIAINLKQTLTWGTVLCGLLISSLIIAYSYVSQRDMLLSTYQTQLTHSMRHLGKHLSTEFAKGNISQVSLTLEDYYSDDKYAALFIIKNDLVMKLDPQSEAGFNLFTRVIKEHNVTSALDTHDLITVYIPAKQYFVTVIPVSPTLPVSDSDDVIRLVALYDVSQIYTSLKQQFTAKAVILIAFLVLLTAGLLSFTHYFIHRPIKRLIDVGHDLSTKSLTSRVQITGQGEFAVLAEQLNKTAQTLEQNWQQQLQTNQELARRHALMTSVFHALPDLFFIINSDSTIVECHTGKKDDLYLSPEQFIHKKMADVLPHHAARQFNQAINSATQQHQLTQIEYPLTIDGQNKLFEARLSPIPNSEQLVIVVRDITEKKKQEEVILHHAFYDSLTDLPNRFLAMERLTQQLSTAQRSEALAVVFFIDLDDFKRINDTLGHEIGDQVLVAAGERFTLSIREQDTVARLGGDEFIILMNGFDHVSDITCVADMLVKLFHEPIELNDRDFNISISIGVAVYPLDADTPAELLSCADTAMYNAKKNGRNGYCFYNQEMSLKLSRQIAIEEALRIALAEDELEVFYQPQFNINNGEIFGAEALLRWHSKTLGSVSPAEFIPIAEQNGLIIDIGLFVLATTIQQVNQWQKSLQANLKVAINLSPRQFKDPNLIQKIALLVDDRSIASHDIELEITEGVLISGQAQVKQALDQLHELGFKLALDDFGTGYSSLNYLRHYPFDVLKIDQSFIADMLVSTESQALVTTIINMAHSLSMKVVAEGVETSTQLKILQQLACDFGQGYLVSKPLTAQQFEAFFRTQNTNKKVIAHSRL</sequence>
<dbReference type="InterPro" id="IPR052155">
    <property type="entry name" value="Biofilm_reg_signaling"/>
</dbReference>
<feature type="domain" description="HAMP" evidence="7">
    <location>
        <begin position="201"/>
        <end position="253"/>
    </location>
</feature>
<dbReference type="InterPro" id="IPR029787">
    <property type="entry name" value="Nucleotide_cyclase"/>
</dbReference>
<dbReference type="InterPro" id="IPR001633">
    <property type="entry name" value="EAL_dom"/>
</dbReference>
<dbReference type="Gene3D" id="3.30.450.20">
    <property type="entry name" value="PAS domain"/>
    <property type="match status" value="1"/>
</dbReference>
<dbReference type="PROSITE" id="PS50883">
    <property type="entry name" value="EAL"/>
    <property type="match status" value="1"/>
</dbReference>
<dbReference type="EC" id="3.1.4.52" evidence="2"/>
<dbReference type="InterPro" id="IPR000014">
    <property type="entry name" value="PAS"/>
</dbReference>
<reference evidence="9 10" key="1">
    <citation type="submission" date="2015-06" db="EMBL/GenBank/DDBJ databases">
        <title>Genome sequence of Pseudoalteromonas peptidolytica.</title>
        <authorList>
            <person name="Xie B.-B."/>
            <person name="Rong J.-C."/>
            <person name="Qin Q.-L."/>
            <person name="Zhang Y.-Z."/>
        </authorList>
    </citation>
    <scope>NUCLEOTIDE SEQUENCE [LARGE SCALE GENOMIC DNA]</scope>
    <source>
        <strain evidence="9 10">F12-50-A1</strain>
    </source>
</reference>
<evidence type="ECO:0000256" key="5">
    <source>
        <dbReference type="SAM" id="Phobius"/>
    </source>
</evidence>
<evidence type="ECO:0000313" key="10">
    <source>
        <dbReference type="Proteomes" id="UP000660708"/>
    </source>
</evidence>
<evidence type="ECO:0000259" key="8">
    <source>
        <dbReference type="PROSITE" id="PS50887"/>
    </source>
</evidence>
<comment type="caution">
    <text evidence="9">The sequence shown here is derived from an EMBL/GenBank/DDBJ whole genome shotgun (WGS) entry which is preliminary data.</text>
</comment>
<feature type="transmembrane region" description="Helical" evidence="5">
    <location>
        <begin position="181"/>
        <end position="203"/>
    </location>
</feature>
<dbReference type="GO" id="GO:0016020">
    <property type="term" value="C:membrane"/>
    <property type="evidence" value="ECO:0007669"/>
    <property type="project" value="InterPro"/>
</dbReference>
<dbReference type="SUPFAM" id="SSF55073">
    <property type="entry name" value="Nucleotide cyclase"/>
    <property type="match status" value="1"/>
</dbReference>
<dbReference type="CDD" id="cd00130">
    <property type="entry name" value="PAS"/>
    <property type="match status" value="1"/>
</dbReference>
<dbReference type="CDD" id="cd01949">
    <property type="entry name" value="GGDEF"/>
    <property type="match status" value="1"/>
</dbReference>
<keyword evidence="5" id="KW-1133">Transmembrane helix</keyword>
<evidence type="ECO:0000256" key="2">
    <source>
        <dbReference type="ARBA" id="ARBA00012282"/>
    </source>
</evidence>
<feature type="domain" description="EAL" evidence="6">
    <location>
        <begin position="559"/>
        <end position="813"/>
    </location>
</feature>